<evidence type="ECO:0000256" key="2">
    <source>
        <dbReference type="ARBA" id="ARBA00004922"/>
    </source>
</evidence>
<keyword evidence="6 11" id="KW-0106">Calcium</keyword>
<feature type="region of interest" description="Disordered" evidence="14">
    <location>
        <begin position="73"/>
        <end position="105"/>
    </location>
</feature>
<feature type="active site" evidence="10">
    <location>
        <position position="509"/>
    </location>
</feature>
<gene>
    <name evidence="17" type="ORF">SeLEV6574_g04145</name>
    <name evidence="16" type="ORF">SeMB42_g07193</name>
</gene>
<keyword evidence="5 13" id="KW-0378">Hydrolase</keyword>
<dbReference type="GO" id="GO:0016020">
    <property type="term" value="C:membrane"/>
    <property type="evidence" value="ECO:0007669"/>
    <property type="project" value="InterPro"/>
</dbReference>
<evidence type="ECO:0000256" key="4">
    <source>
        <dbReference type="ARBA" id="ARBA00022723"/>
    </source>
</evidence>
<dbReference type="EC" id="3.2.1.-" evidence="13"/>
<dbReference type="VEuPathDB" id="FungiDB:SeMB42_g07193"/>
<dbReference type="AlphaFoldDB" id="A0A507C2N2"/>
<keyword evidence="13" id="KW-0326">Glycosidase</keyword>
<keyword evidence="18" id="KW-1185">Reference proteome</keyword>
<comment type="catalytic activity">
    <reaction evidence="9">
        <text>N(4)-(alpha-D-Man-(1-&gt;2)-alpha-D-Man-(1-&gt;2)-alpha-D-Man-(1-&gt;3)-[alpha-D-Man-(1-&gt;2)-alpha-D-Man-(1-&gt;3)-[alpha-D-Man-(1-&gt;2)-alpha-D-Man-(1-&gt;6)]-alpha-D-Man-(1-&gt;6)]-beta-D-Man-(1-&gt;4)-beta-D-GlcNAc-(1-&gt;4)-beta-D-GlcNAc)-L-asparaginyl-[protein] (N-glucan mannose isomer 9A1,2,3B1,2,3) + 4 H2O = N(4)-(alpha-D-Man-(1-&gt;3)-[alpha-D-Man-(1-&gt;3)-[alpha-D-Man-(1-&gt;6)]-alpha-D-Man-(1-&gt;6)]-beta-D-Man-(1-&gt;4)-beta-D-GlcNAc-(1-&gt;4)-beta-D-GlcNAc)-L-asparaginyl-[protein] (N-glucan mannose isomer 5A1,2) + 4 beta-D-mannose</text>
        <dbReference type="Rhea" id="RHEA:56008"/>
        <dbReference type="Rhea" id="RHEA-COMP:14356"/>
        <dbReference type="Rhea" id="RHEA-COMP:14367"/>
        <dbReference type="ChEBI" id="CHEBI:15377"/>
        <dbReference type="ChEBI" id="CHEBI:28563"/>
        <dbReference type="ChEBI" id="CHEBI:59087"/>
        <dbReference type="ChEBI" id="CHEBI:139493"/>
        <dbReference type="EC" id="3.2.1.113"/>
    </reaction>
</comment>
<evidence type="ECO:0000256" key="8">
    <source>
        <dbReference type="ARBA" id="ARBA00047669"/>
    </source>
</evidence>
<evidence type="ECO:0000256" key="3">
    <source>
        <dbReference type="ARBA" id="ARBA00007658"/>
    </source>
</evidence>
<evidence type="ECO:0000256" key="12">
    <source>
        <dbReference type="PIRSR" id="PIRSR601382-3"/>
    </source>
</evidence>
<name>A0A507C2N2_9FUNG</name>
<dbReference type="GO" id="GO:0005509">
    <property type="term" value="F:calcium ion binding"/>
    <property type="evidence" value="ECO:0007669"/>
    <property type="project" value="InterPro"/>
</dbReference>
<dbReference type="PANTHER" id="PTHR11742:SF55">
    <property type="entry name" value="ENDOPLASMIC RETICULUM MANNOSYL-OLIGOSACCHARIDE 1,2-ALPHA-MANNOSIDASE"/>
    <property type="match status" value="1"/>
</dbReference>
<evidence type="ECO:0000256" key="15">
    <source>
        <dbReference type="SAM" id="Phobius"/>
    </source>
</evidence>
<comment type="caution">
    <text evidence="16">The sequence shown here is derived from an EMBL/GenBank/DDBJ whole genome shotgun (WGS) entry which is preliminary data.</text>
</comment>
<feature type="active site" description="Proton donor" evidence="10">
    <location>
        <position position="472"/>
    </location>
</feature>
<reference evidence="18 19" key="1">
    <citation type="journal article" date="2019" name="Sci. Rep.">
        <title>Comparative genomics of chytrid fungi reveal insights into the obligate biotrophic and pathogenic lifestyle of Synchytrium endobioticum.</title>
        <authorList>
            <person name="van de Vossenberg B.T.L.H."/>
            <person name="Warris S."/>
            <person name="Nguyen H.D.T."/>
            <person name="van Gent-Pelzer M.P.E."/>
            <person name="Joly D.L."/>
            <person name="van de Geest H.C."/>
            <person name="Bonants P.J.M."/>
            <person name="Smith D.S."/>
            <person name="Levesque C.A."/>
            <person name="van der Lee T.A.J."/>
        </authorList>
    </citation>
    <scope>NUCLEOTIDE SEQUENCE [LARGE SCALE GENOMIC DNA]</scope>
    <source>
        <strain evidence="17 19">LEV6574</strain>
        <strain evidence="16 18">MB42</strain>
    </source>
</reference>
<keyword evidence="4 11" id="KW-0479">Metal-binding</keyword>
<protein>
    <recommendedName>
        <fullName evidence="13">alpha-1,2-Mannosidase</fullName>
        <ecNumber evidence="13">3.2.1.-</ecNumber>
    </recommendedName>
</protein>
<comment type="catalytic activity">
    <reaction evidence="8">
        <text>N(4)-(alpha-D-Man-(1-&gt;2)-alpha-D-Man-(1-&gt;2)-alpha-D-Man-(1-&gt;3)-[alpha-D-Man-(1-&gt;3)-[alpha-D-Man-(1-&gt;2)-alpha-D-Man-(1-&gt;6)]-alpha-D-Man-(1-&gt;6)]-beta-D-Man-(1-&gt;4)-beta-D-GlcNAc-(1-&gt;4)-beta-D-GlcNAc)-L-asparaginyl-[protein] (N-glucan mannose isomer 8A1,2,3B1,3) + 3 H2O = N(4)-(alpha-D-Man-(1-&gt;3)-[alpha-D-Man-(1-&gt;3)-[alpha-D-Man-(1-&gt;6)]-alpha-D-Man-(1-&gt;6)]-beta-D-Man-(1-&gt;4)-beta-D-GlcNAc-(1-&gt;4)-beta-D-GlcNAc)-L-asparaginyl-[protein] (N-glucan mannose isomer 5A1,2) + 3 beta-D-mannose</text>
        <dbReference type="Rhea" id="RHEA:56028"/>
        <dbReference type="Rhea" id="RHEA-COMP:14358"/>
        <dbReference type="Rhea" id="RHEA-COMP:14367"/>
        <dbReference type="ChEBI" id="CHEBI:15377"/>
        <dbReference type="ChEBI" id="CHEBI:28563"/>
        <dbReference type="ChEBI" id="CHEBI:59087"/>
        <dbReference type="ChEBI" id="CHEBI:60628"/>
        <dbReference type="EC" id="3.2.1.113"/>
    </reaction>
</comment>
<evidence type="ECO:0000313" key="19">
    <source>
        <dbReference type="Proteomes" id="UP000320475"/>
    </source>
</evidence>
<evidence type="ECO:0000313" key="16">
    <source>
        <dbReference type="EMBL" id="TPX35387.1"/>
    </source>
</evidence>
<dbReference type="Proteomes" id="UP000320475">
    <property type="component" value="Unassembled WGS sequence"/>
</dbReference>
<proteinExistence type="inferred from homology"/>
<keyword evidence="15" id="KW-0812">Transmembrane</keyword>
<dbReference type="GO" id="GO:0005783">
    <property type="term" value="C:endoplasmic reticulum"/>
    <property type="evidence" value="ECO:0007669"/>
    <property type="project" value="TreeGrafter"/>
</dbReference>
<evidence type="ECO:0000256" key="13">
    <source>
        <dbReference type="RuleBase" id="RU361193"/>
    </source>
</evidence>
<dbReference type="Pfam" id="PF01532">
    <property type="entry name" value="Glyco_hydro_47"/>
    <property type="match status" value="1"/>
</dbReference>
<feature type="disulfide bond" evidence="12">
    <location>
        <begin position="390"/>
        <end position="458"/>
    </location>
</feature>
<comment type="pathway">
    <text evidence="2">Protein modification; protein glycosylation.</text>
</comment>
<dbReference type="GO" id="GO:0036503">
    <property type="term" value="P:ERAD pathway"/>
    <property type="evidence" value="ECO:0007669"/>
    <property type="project" value="UniProtKB-ARBA"/>
</dbReference>
<evidence type="ECO:0000256" key="7">
    <source>
        <dbReference type="ARBA" id="ARBA00023157"/>
    </source>
</evidence>
<evidence type="ECO:0000256" key="11">
    <source>
        <dbReference type="PIRSR" id="PIRSR601382-2"/>
    </source>
</evidence>
<evidence type="ECO:0000256" key="1">
    <source>
        <dbReference type="ARBA" id="ARBA00001913"/>
    </source>
</evidence>
<evidence type="ECO:0000256" key="10">
    <source>
        <dbReference type="PIRSR" id="PIRSR601382-1"/>
    </source>
</evidence>
<evidence type="ECO:0000256" key="9">
    <source>
        <dbReference type="ARBA" id="ARBA00048605"/>
    </source>
</evidence>
<dbReference type="InterPro" id="IPR012341">
    <property type="entry name" value="6hp_glycosidase-like_sf"/>
</dbReference>
<keyword evidence="15" id="KW-0472">Membrane</keyword>
<dbReference type="EMBL" id="QEAN01000474">
    <property type="protein sequence ID" value="TPX35387.1"/>
    <property type="molecule type" value="Genomic_DNA"/>
</dbReference>
<dbReference type="InterPro" id="IPR050749">
    <property type="entry name" value="Glycosyl_Hydrolase_47"/>
</dbReference>
<sequence length="618" mass="69908">MDGSFSAATPVLPVHTARKYSYDNAKYNKHNRSATWFRDERGHLRWPRIALSILVVLVSISWLFSMLITSSSSSSIRSSSPLPPPKENATVTKQDTQQSNNQHKVSWYSRSQQVVQAFRHAWNGYEHYAWGLDELHPVAKYGSNWFGLGLTIIDTLDTALIMNQTDIFNKAKEWVSTKLEFTSDENSNLFEVTIRVLGGLLSTYHLSSDPLFLTKAEELAKALLPAFSTKSHVPLASVNFHTKQGVASHFSGGPSSTAEVSTIQCEFKYLAYATNNQTYWDLVERISGILENLPKSDGLVPIFIDPATGDFTGQEIRLGSRGDSYYEYLFKQYLLTNKTEESHNQQFKAAIKGVRKHLLGTTKAHGLTFVGERPFGIHRGFSSKMDHLVCFLPAVLALSATGGHLVRYDAGDGGYPSMNNGMSEPRKPYILDGNQTITYLTPEQVNDLNLAKELTQSCYEMYRQTKTGLAPEIVYWLDNSTVSSNRGPLSLDGDFFIAAHDVFNLLRPETVESLFTLYRITGDVKYREWGWNIFQSFEKYTRVESGGYSSINDVMSENPTMQDKMETFFLGETLKYLYLLFSDETILPLDKYVFNTEAHPFPIFTPPIQFTESWKRSK</sequence>
<dbReference type="InterPro" id="IPR001382">
    <property type="entry name" value="Glyco_hydro_47"/>
</dbReference>
<keyword evidence="15" id="KW-1133">Transmembrane helix</keyword>
<feature type="compositionally biased region" description="Polar residues" evidence="14">
    <location>
        <begin position="89"/>
        <end position="105"/>
    </location>
</feature>
<dbReference type="InterPro" id="IPR036026">
    <property type="entry name" value="Seven-hairpin_glycosidases"/>
</dbReference>
<dbReference type="SUPFAM" id="SSF48225">
    <property type="entry name" value="Seven-hairpin glycosidases"/>
    <property type="match status" value="1"/>
</dbReference>
<keyword evidence="7 12" id="KW-1015">Disulfide bond</keyword>
<dbReference type="PRINTS" id="PR00747">
    <property type="entry name" value="GLYHDRLASE47"/>
</dbReference>
<dbReference type="GO" id="GO:0004571">
    <property type="term" value="F:mannosyl-oligosaccharide 1,2-alpha-mannosidase activity"/>
    <property type="evidence" value="ECO:0007669"/>
    <property type="project" value="UniProtKB-EC"/>
</dbReference>
<evidence type="ECO:0000256" key="6">
    <source>
        <dbReference type="ARBA" id="ARBA00022837"/>
    </source>
</evidence>
<dbReference type="Proteomes" id="UP000317494">
    <property type="component" value="Unassembled WGS sequence"/>
</dbReference>
<accession>A0A507C2N2</accession>
<dbReference type="OrthoDB" id="8118055at2759"/>
<evidence type="ECO:0000256" key="14">
    <source>
        <dbReference type="SAM" id="MobiDB-lite"/>
    </source>
</evidence>
<dbReference type="GO" id="GO:0005975">
    <property type="term" value="P:carbohydrate metabolic process"/>
    <property type="evidence" value="ECO:0007669"/>
    <property type="project" value="InterPro"/>
</dbReference>
<dbReference type="EMBL" id="QEAM01000158">
    <property type="protein sequence ID" value="TPX45029.1"/>
    <property type="molecule type" value="Genomic_DNA"/>
</dbReference>
<evidence type="ECO:0000256" key="5">
    <source>
        <dbReference type="ARBA" id="ARBA00022801"/>
    </source>
</evidence>
<dbReference type="STRING" id="286115.A0A507C2N2"/>
<feature type="active site" description="Proton donor" evidence="10">
    <location>
        <position position="191"/>
    </location>
</feature>
<dbReference type="PANTHER" id="PTHR11742">
    <property type="entry name" value="MANNOSYL-OLIGOSACCHARIDE ALPHA-1,2-MANNOSIDASE-RELATED"/>
    <property type="match status" value="1"/>
</dbReference>
<feature type="binding site" evidence="11">
    <location>
        <position position="596"/>
    </location>
    <ligand>
        <name>Ca(2+)</name>
        <dbReference type="ChEBI" id="CHEBI:29108"/>
    </ligand>
</feature>
<evidence type="ECO:0000313" key="18">
    <source>
        <dbReference type="Proteomes" id="UP000317494"/>
    </source>
</evidence>
<evidence type="ECO:0000313" key="17">
    <source>
        <dbReference type="EMBL" id="TPX45029.1"/>
    </source>
</evidence>
<organism evidence="16 18">
    <name type="scientific">Synchytrium endobioticum</name>
    <dbReference type="NCBI Taxonomy" id="286115"/>
    <lineage>
        <taxon>Eukaryota</taxon>
        <taxon>Fungi</taxon>
        <taxon>Fungi incertae sedis</taxon>
        <taxon>Chytridiomycota</taxon>
        <taxon>Chytridiomycota incertae sedis</taxon>
        <taxon>Chytridiomycetes</taxon>
        <taxon>Synchytriales</taxon>
        <taxon>Synchytriaceae</taxon>
        <taxon>Synchytrium</taxon>
    </lineage>
</organism>
<dbReference type="Gene3D" id="1.50.10.10">
    <property type="match status" value="1"/>
</dbReference>
<feature type="active site" evidence="10">
    <location>
        <position position="323"/>
    </location>
</feature>
<comment type="cofactor">
    <cofactor evidence="1 11">
        <name>Ca(2+)</name>
        <dbReference type="ChEBI" id="CHEBI:29108"/>
    </cofactor>
</comment>
<comment type="similarity">
    <text evidence="3 13">Belongs to the glycosyl hydrolase 47 family.</text>
</comment>
<feature type="transmembrane region" description="Helical" evidence="15">
    <location>
        <begin position="49"/>
        <end position="68"/>
    </location>
</feature>